<proteinExistence type="predicted"/>
<accession>A0ABS8V1R5</accession>
<gene>
    <name evidence="1" type="ORF">HAX54_026908</name>
</gene>
<dbReference type="Proteomes" id="UP000823775">
    <property type="component" value="Unassembled WGS sequence"/>
</dbReference>
<keyword evidence="2" id="KW-1185">Reference proteome</keyword>
<reference evidence="1 2" key="1">
    <citation type="journal article" date="2021" name="BMC Genomics">
        <title>Datura genome reveals duplications of psychoactive alkaloid biosynthetic genes and high mutation rate following tissue culture.</title>
        <authorList>
            <person name="Rajewski A."/>
            <person name="Carter-House D."/>
            <person name="Stajich J."/>
            <person name="Litt A."/>
        </authorList>
    </citation>
    <scope>NUCLEOTIDE SEQUENCE [LARGE SCALE GENOMIC DNA]</scope>
    <source>
        <strain evidence="1">AR-01</strain>
    </source>
</reference>
<comment type="caution">
    <text evidence="1">The sequence shown here is derived from an EMBL/GenBank/DDBJ whole genome shotgun (WGS) entry which is preliminary data.</text>
</comment>
<name>A0ABS8V1R5_DATST</name>
<sequence>MRHVRTTKKFRELRRKLRAHIGHGLGTELNSMRRILLFLSSSVPKGSLCPLRVGNPFPVFVSIAFYLIVSHSALRDYKITSIPRSRVRDNPCSIALGYLHQPSKKSQMYYSTASLMQSSILPRGHNCREQHINDEEGFLLCY</sequence>
<evidence type="ECO:0000313" key="2">
    <source>
        <dbReference type="Proteomes" id="UP000823775"/>
    </source>
</evidence>
<organism evidence="1 2">
    <name type="scientific">Datura stramonium</name>
    <name type="common">Jimsonweed</name>
    <name type="synonym">Common thornapple</name>
    <dbReference type="NCBI Taxonomy" id="4076"/>
    <lineage>
        <taxon>Eukaryota</taxon>
        <taxon>Viridiplantae</taxon>
        <taxon>Streptophyta</taxon>
        <taxon>Embryophyta</taxon>
        <taxon>Tracheophyta</taxon>
        <taxon>Spermatophyta</taxon>
        <taxon>Magnoliopsida</taxon>
        <taxon>eudicotyledons</taxon>
        <taxon>Gunneridae</taxon>
        <taxon>Pentapetalae</taxon>
        <taxon>asterids</taxon>
        <taxon>lamiids</taxon>
        <taxon>Solanales</taxon>
        <taxon>Solanaceae</taxon>
        <taxon>Solanoideae</taxon>
        <taxon>Datureae</taxon>
        <taxon>Datura</taxon>
    </lineage>
</organism>
<dbReference type="EMBL" id="JACEIK010003269">
    <property type="protein sequence ID" value="MCD9641075.1"/>
    <property type="molecule type" value="Genomic_DNA"/>
</dbReference>
<protein>
    <submittedName>
        <fullName evidence="1">Uncharacterized protein</fullName>
    </submittedName>
</protein>
<evidence type="ECO:0000313" key="1">
    <source>
        <dbReference type="EMBL" id="MCD9641075.1"/>
    </source>
</evidence>